<evidence type="ECO:0000313" key="2">
    <source>
        <dbReference type="Proteomes" id="UP000799118"/>
    </source>
</evidence>
<name>A0A6A4GRA4_9AGAR</name>
<dbReference type="Proteomes" id="UP000799118">
    <property type="component" value="Unassembled WGS sequence"/>
</dbReference>
<accession>A0A6A4GRA4</accession>
<reference evidence="1" key="1">
    <citation type="journal article" date="2019" name="Environ. Microbiol.">
        <title>Fungal ecological strategies reflected in gene transcription - a case study of two litter decomposers.</title>
        <authorList>
            <person name="Barbi F."/>
            <person name="Kohler A."/>
            <person name="Barry K."/>
            <person name="Baskaran P."/>
            <person name="Daum C."/>
            <person name="Fauchery L."/>
            <person name="Ihrmark K."/>
            <person name="Kuo A."/>
            <person name="LaButti K."/>
            <person name="Lipzen A."/>
            <person name="Morin E."/>
            <person name="Grigoriev I.V."/>
            <person name="Henrissat B."/>
            <person name="Lindahl B."/>
            <person name="Martin F."/>
        </authorList>
    </citation>
    <scope>NUCLEOTIDE SEQUENCE</scope>
    <source>
        <strain evidence="1">JB14</strain>
    </source>
</reference>
<dbReference type="AlphaFoldDB" id="A0A6A4GRA4"/>
<gene>
    <name evidence="1" type="ORF">BT96DRAFT_867119</name>
</gene>
<dbReference type="OrthoDB" id="410267at2759"/>
<proteinExistence type="predicted"/>
<sequence length="51" mass="5699">MLVDKIGSRSDLFGGFCLLLVDYSGIRVIYDTGRIPDLNTSESIRLQLSCF</sequence>
<protein>
    <submittedName>
        <fullName evidence="1">Uncharacterized protein</fullName>
    </submittedName>
</protein>
<dbReference type="EMBL" id="ML769773">
    <property type="protein sequence ID" value="KAE9387893.1"/>
    <property type="molecule type" value="Genomic_DNA"/>
</dbReference>
<evidence type="ECO:0000313" key="1">
    <source>
        <dbReference type="EMBL" id="KAE9387893.1"/>
    </source>
</evidence>
<keyword evidence="2" id="KW-1185">Reference proteome</keyword>
<organism evidence="1 2">
    <name type="scientific">Gymnopus androsaceus JB14</name>
    <dbReference type="NCBI Taxonomy" id="1447944"/>
    <lineage>
        <taxon>Eukaryota</taxon>
        <taxon>Fungi</taxon>
        <taxon>Dikarya</taxon>
        <taxon>Basidiomycota</taxon>
        <taxon>Agaricomycotina</taxon>
        <taxon>Agaricomycetes</taxon>
        <taxon>Agaricomycetidae</taxon>
        <taxon>Agaricales</taxon>
        <taxon>Marasmiineae</taxon>
        <taxon>Omphalotaceae</taxon>
        <taxon>Gymnopus</taxon>
    </lineage>
</organism>